<feature type="compositionally biased region" description="Basic and acidic residues" evidence="1">
    <location>
        <begin position="650"/>
        <end position="692"/>
    </location>
</feature>
<accession>A0A7R8X680</accession>
<feature type="region of interest" description="Disordered" evidence="1">
    <location>
        <begin position="489"/>
        <end position="510"/>
    </location>
</feature>
<feature type="region of interest" description="Disordered" evidence="1">
    <location>
        <begin position="455"/>
        <end position="476"/>
    </location>
</feature>
<feature type="region of interest" description="Disordered" evidence="1">
    <location>
        <begin position="650"/>
        <end position="700"/>
    </location>
</feature>
<evidence type="ECO:0000256" key="1">
    <source>
        <dbReference type="SAM" id="MobiDB-lite"/>
    </source>
</evidence>
<evidence type="ECO:0000313" key="2">
    <source>
        <dbReference type="EMBL" id="CAD7240451.1"/>
    </source>
</evidence>
<feature type="region of interest" description="Disordered" evidence="1">
    <location>
        <begin position="383"/>
        <end position="404"/>
    </location>
</feature>
<feature type="region of interest" description="Disordered" evidence="1">
    <location>
        <begin position="65"/>
        <end position="91"/>
    </location>
</feature>
<name>A0A7R8X680_9CRUS</name>
<feature type="compositionally biased region" description="Basic and acidic residues" evidence="1">
    <location>
        <begin position="745"/>
        <end position="760"/>
    </location>
</feature>
<sequence>MEGNGGVPLVLVVTSVGSLPSAGYGFKGKTLDFKGNEEIIDFPSLPPLPPIPRLPSLHYGPPSAKYGPDLGVLEGKRPRQKPAGRQGKKAKFPKPVYTKWTPLLPGDCCGETPWIPLKGKSSSPYRVTKVQKLTKTGASKQLYDSGIQGVQSYRFLVNGQGNVENLPPPGYQAGLKPNVQVSIIEEEEYAPVGALDVPIPPPSSYGSEAVVELSKPAPYDVSSPLTSPIPINYNSQHLGGRKEQPRYPQAQKQEILYGGPQPQQIQEYEALGQNAGPQGQQYKAPEEVIYKAPPLVQYQEQRFEAPRQVARPVEQKTEVPREQFQFGQQKIEVPREEFRFEQQSYEAPRHEVQFKQQRFEAPRQEVRYEQQRIEAPRQEVQFEQQRYETHGQEEQFEQQRFEAPRQEVRYEQQRFEAPRQEVRYEQQRFEAPRQEVRFEQQRIEAPRQEVRFEQQRYETHGQEEQSEEQRFEAPRQEVRFEQQRFEAPRQEVRFEQQRHEAPRQEVRFEQQRFEAPRQEVRFEHQRYEAPRQEVRFEPQRYEAHRQEEQSEEQRFEIQRQQHEQQRFEAPRQEIRYEEERYEEPRQEERHEGLRQRYEGQREVFLHTNQAEGQRFDASREEVGYEGNQRREEPIEKLIVYNAPREEGRFDVSREEGRYDGSREEGRFDGSREEGRFDVSREEGRYDGSREEVTFGQAQGQRLIQTEYFPDRPDVRGNFLRLEGPSERPLAPAGVEIEYRGFGSSESHEQGRGRGGQREEDYSEYGFREDVVQVPLFNRIEAARLQELRYSGRQEQSQETYSGVFSTTTTTTPAPILSSTPLPTSSTYRSAVEGDGNLSVANKGEFGIKVPSRSRFRGSTTSRLLTTTTPVTSTEARSPLPQAVVLQEALDSSYINKFPEAGAAEDFQVDPGEQQIVEDNLFEIRKV</sequence>
<dbReference type="EMBL" id="LR899550">
    <property type="protein sequence ID" value="CAD7240451.1"/>
    <property type="molecule type" value="Genomic_DNA"/>
</dbReference>
<dbReference type="AlphaFoldDB" id="A0A7R8X680"/>
<feature type="compositionally biased region" description="Basic and acidic residues" evidence="1">
    <location>
        <begin position="613"/>
        <end position="629"/>
    </location>
</feature>
<feature type="region of interest" description="Disordered" evidence="1">
    <location>
        <begin position="606"/>
        <end position="629"/>
    </location>
</feature>
<feature type="compositionally biased region" description="Basic and acidic residues" evidence="1">
    <location>
        <begin position="385"/>
        <end position="404"/>
    </location>
</feature>
<organism evidence="2">
    <name type="scientific">Darwinula stevensoni</name>
    <dbReference type="NCBI Taxonomy" id="69355"/>
    <lineage>
        <taxon>Eukaryota</taxon>
        <taxon>Metazoa</taxon>
        <taxon>Ecdysozoa</taxon>
        <taxon>Arthropoda</taxon>
        <taxon>Crustacea</taxon>
        <taxon>Oligostraca</taxon>
        <taxon>Ostracoda</taxon>
        <taxon>Podocopa</taxon>
        <taxon>Podocopida</taxon>
        <taxon>Darwinulocopina</taxon>
        <taxon>Darwinuloidea</taxon>
        <taxon>Darwinulidae</taxon>
        <taxon>Darwinula</taxon>
    </lineage>
</organism>
<gene>
    <name evidence="2" type="ORF">DSTB1V02_LOCUS474</name>
</gene>
<dbReference type="Proteomes" id="UP000677054">
    <property type="component" value="Unassembled WGS sequence"/>
</dbReference>
<feature type="compositionally biased region" description="Basic residues" evidence="1">
    <location>
        <begin position="78"/>
        <end position="91"/>
    </location>
</feature>
<feature type="compositionally biased region" description="Low complexity" evidence="1">
    <location>
        <begin position="805"/>
        <end position="826"/>
    </location>
</feature>
<protein>
    <submittedName>
        <fullName evidence="2">Uncharacterized protein</fullName>
    </submittedName>
</protein>
<reference evidence="2" key="1">
    <citation type="submission" date="2020-11" db="EMBL/GenBank/DDBJ databases">
        <authorList>
            <person name="Tran Van P."/>
        </authorList>
    </citation>
    <scope>NUCLEOTIDE SEQUENCE</scope>
</reference>
<proteinExistence type="predicted"/>
<feature type="region of interest" description="Disordered" evidence="1">
    <location>
        <begin position="738"/>
        <end position="760"/>
    </location>
</feature>
<evidence type="ECO:0000313" key="3">
    <source>
        <dbReference type="Proteomes" id="UP000677054"/>
    </source>
</evidence>
<feature type="region of interest" description="Disordered" evidence="1">
    <location>
        <begin position="798"/>
        <end position="829"/>
    </location>
</feature>
<dbReference type="EMBL" id="CAJPEV010000033">
    <property type="protein sequence ID" value="CAG0879174.1"/>
    <property type="molecule type" value="Genomic_DNA"/>
</dbReference>
<feature type="region of interest" description="Disordered" evidence="1">
    <location>
        <begin position="531"/>
        <end position="593"/>
    </location>
</feature>
<keyword evidence="3" id="KW-1185">Reference proteome</keyword>